<dbReference type="EMBL" id="JBHSDI010000062">
    <property type="protein sequence ID" value="MFC4260993.1"/>
    <property type="molecule type" value="Genomic_DNA"/>
</dbReference>
<evidence type="ECO:0000313" key="2">
    <source>
        <dbReference type="Proteomes" id="UP001595798"/>
    </source>
</evidence>
<dbReference type="Proteomes" id="UP001595798">
    <property type="component" value="Unassembled WGS sequence"/>
</dbReference>
<comment type="caution">
    <text evidence="1">The sequence shown here is derived from an EMBL/GenBank/DDBJ whole genome shotgun (WGS) entry which is preliminary data.</text>
</comment>
<dbReference type="InterPro" id="IPR045738">
    <property type="entry name" value="DUF6088"/>
</dbReference>
<gene>
    <name evidence="1" type="ORF">ACFOZ5_18385</name>
</gene>
<evidence type="ECO:0000313" key="1">
    <source>
        <dbReference type="EMBL" id="MFC4260993.1"/>
    </source>
</evidence>
<organism evidence="1 2">
    <name type="scientific">Marinobacter lacisalsi</name>
    <dbReference type="NCBI Taxonomy" id="475979"/>
    <lineage>
        <taxon>Bacteria</taxon>
        <taxon>Pseudomonadati</taxon>
        <taxon>Pseudomonadota</taxon>
        <taxon>Gammaproteobacteria</taxon>
        <taxon>Pseudomonadales</taxon>
        <taxon>Marinobacteraceae</taxon>
        <taxon>Marinobacter</taxon>
    </lineage>
</organism>
<proteinExistence type="predicted"/>
<protein>
    <submittedName>
        <fullName evidence="1">DUF6088 family protein</fullName>
    </submittedName>
</protein>
<dbReference type="RefSeq" id="WP_379890081.1">
    <property type="nucleotide sequence ID" value="NZ_JBHSDI010000062.1"/>
</dbReference>
<reference evidence="2" key="1">
    <citation type="journal article" date="2019" name="Int. J. Syst. Evol. Microbiol.">
        <title>The Global Catalogue of Microorganisms (GCM) 10K type strain sequencing project: providing services to taxonomists for standard genome sequencing and annotation.</title>
        <authorList>
            <consortium name="The Broad Institute Genomics Platform"/>
            <consortium name="The Broad Institute Genome Sequencing Center for Infectious Disease"/>
            <person name="Wu L."/>
            <person name="Ma J."/>
        </authorList>
    </citation>
    <scope>NUCLEOTIDE SEQUENCE [LARGE SCALE GENOMIC DNA]</scope>
    <source>
        <strain evidence="2">CECT 7297</strain>
    </source>
</reference>
<sequence length="220" mass="24628">MNYVRKTGNFSDICLEVSAMSVTESVQRQIAKVPQGEPFTNSRFLRLGSRAAVDKALSRLVEGGAIQRVARGVFVRPKQSRFVGNVMPDVSRVVEVIARDHGETIQVHGAEAARRFKLSTQMPTTPVYYTNGPTREIRIGNLKVKLMHTSSQRKLQHAGKRPGLALSALWYLGKNNISTEVVKRIQEGLSEEEFETLLSSRMPAWMSEAFRQYEAGRVHG</sequence>
<dbReference type="Pfam" id="PF19570">
    <property type="entry name" value="DUF6088"/>
    <property type="match status" value="1"/>
</dbReference>
<accession>A0ABV8QMR5</accession>
<keyword evidence="2" id="KW-1185">Reference proteome</keyword>
<name>A0ABV8QMR5_9GAMM</name>